<sequence length="200" mass="21630">MKILTTIPLAALISACALTASQAEEHRQLGAHVHGHGKLNIALEKNILSIELEAPGADIAGFEHEAATKEDKAKLEKAKATLAKGLELFTPASAAGCKQTSAKVALEAEHEHEGEGKEEHEHAAEAKDHDHEKGEHHHSEFHVEYAFECAAPEKIASLSFGYFKAFPNAQELDVTVITPKGQSSYEVTKDKPKLELKGVM</sequence>
<organism evidence="3 4">
    <name type="scientific">Rhodomicrobium vannielii (strain ATCC 17100 / DSM 162 / LMG 4299 / NCIMB 10020 / ATH 3.1.1)</name>
    <dbReference type="NCBI Taxonomy" id="648757"/>
    <lineage>
        <taxon>Bacteria</taxon>
        <taxon>Pseudomonadati</taxon>
        <taxon>Pseudomonadota</taxon>
        <taxon>Alphaproteobacteria</taxon>
        <taxon>Hyphomicrobiales</taxon>
        <taxon>Hyphomicrobiaceae</taxon>
        <taxon>Rhodomicrobium</taxon>
    </lineage>
</organism>
<keyword evidence="2" id="KW-0732">Signal</keyword>
<gene>
    <name evidence="3" type="ordered locus">Rvan_0576</name>
</gene>
<dbReference type="Pfam" id="PF10986">
    <property type="entry name" value="ZrgA"/>
    <property type="match status" value="1"/>
</dbReference>
<proteinExistence type="predicted"/>
<dbReference type="AlphaFoldDB" id="E3HZA9"/>
<feature type="signal peptide" evidence="2">
    <location>
        <begin position="1"/>
        <end position="23"/>
    </location>
</feature>
<evidence type="ECO:0000256" key="2">
    <source>
        <dbReference type="SAM" id="SignalP"/>
    </source>
</evidence>
<dbReference type="KEGG" id="rva:Rvan_0576"/>
<feature type="chain" id="PRO_5003171596" description="DUF2796 domain-containing protein" evidence="2">
    <location>
        <begin position="24"/>
        <end position="200"/>
    </location>
</feature>
<dbReference type="STRING" id="648757.Rvan_0576"/>
<dbReference type="HOGENOM" id="CLU_095659_0_0_5"/>
<accession>E3HZA9</accession>
<evidence type="ECO:0000313" key="3">
    <source>
        <dbReference type="EMBL" id="ADP69855.1"/>
    </source>
</evidence>
<reference evidence="4" key="1">
    <citation type="journal article" date="2011" name="J. Bacteriol.">
        <title>Genome sequences of eight morphologically diverse alphaproteobacteria.</title>
        <authorList>
            <consortium name="US DOE Joint Genome Institute"/>
            <person name="Brown P.J."/>
            <person name="Kysela D.T."/>
            <person name="Buechlein A."/>
            <person name="Hemmerich C."/>
            <person name="Brun Y.V."/>
        </authorList>
    </citation>
    <scope>NUCLEOTIDE SEQUENCE [LARGE SCALE GENOMIC DNA]</scope>
    <source>
        <strain evidence="4">ATCC 17100 / ATH 3.1.1 / DSM 162 / LMG 4299</strain>
    </source>
</reference>
<keyword evidence="4" id="KW-1185">Reference proteome</keyword>
<dbReference type="EMBL" id="CP002292">
    <property type="protein sequence ID" value="ADP69855.1"/>
    <property type="molecule type" value="Genomic_DNA"/>
</dbReference>
<evidence type="ECO:0000313" key="4">
    <source>
        <dbReference type="Proteomes" id="UP000001399"/>
    </source>
</evidence>
<dbReference type="RefSeq" id="WP_013418259.1">
    <property type="nucleotide sequence ID" value="NC_014664.1"/>
</dbReference>
<feature type="region of interest" description="Disordered" evidence="1">
    <location>
        <begin position="107"/>
        <end position="139"/>
    </location>
</feature>
<dbReference type="InterPro" id="IPR021253">
    <property type="entry name" value="ZrgA-like"/>
</dbReference>
<dbReference type="Proteomes" id="UP000001399">
    <property type="component" value="Chromosome"/>
</dbReference>
<evidence type="ECO:0000256" key="1">
    <source>
        <dbReference type="SAM" id="MobiDB-lite"/>
    </source>
</evidence>
<name>E3HZA9_RHOVT</name>
<dbReference type="eggNOG" id="COG4531">
    <property type="taxonomic scope" value="Bacteria"/>
</dbReference>
<protein>
    <recommendedName>
        <fullName evidence="5">DUF2796 domain-containing protein</fullName>
    </recommendedName>
</protein>
<dbReference type="PROSITE" id="PS51257">
    <property type="entry name" value="PROKAR_LIPOPROTEIN"/>
    <property type="match status" value="1"/>
</dbReference>
<evidence type="ECO:0008006" key="5">
    <source>
        <dbReference type="Google" id="ProtNLM"/>
    </source>
</evidence>
<dbReference type="OrthoDB" id="7346546at2"/>